<dbReference type="SUPFAM" id="SSF81296">
    <property type="entry name" value="E set domains"/>
    <property type="match status" value="1"/>
</dbReference>
<gene>
    <name evidence="4" type="ORF">BGZ95_005031</name>
</gene>
<dbReference type="InterPro" id="IPR003172">
    <property type="entry name" value="ML_dom"/>
</dbReference>
<sequence>MKSISTIAILATVVFSTVSAQSGSYTNFVKCGGDYTALVTVDSAAFTPFPLCVGEKYCFEVHGTSSVPITQGAHMGETIAARGRLQPSGGQPDMCTLLAASGTPCPIPAGPVLLKFCYINKSMPENALIGWIFSAFTADNKNLFCLGAAVKTEPVEPTPENPNGIRGLFARNCTVAPQ</sequence>
<feature type="signal peptide" evidence="2">
    <location>
        <begin position="1"/>
        <end position="20"/>
    </location>
</feature>
<name>A0AAD4H8S7_9FUNG</name>
<dbReference type="InterPro" id="IPR014756">
    <property type="entry name" value="Ig_E-set"/>
</dbReference>
<protein>
    <recommendedName>
        <fullName evidence="1">Phosphatidylglycerol/phosphatidylinositol transfer protein</fullName>
    </recommendedName>
</protein>
<dbReference type="AlphaFoldDB" id="A0AAD4H8S7"/>
<feature type="chain" id="PRO_5042026386" description="Phosphatidylglycerol/phosphatidylinositol transfer protein" evidence="2">
    <location>
        <begin position="21"/>
        <end position="178"/>
    </location>
</feature>
<evidence type="ECO:0000313" key="5">
    <source>
        <dbReference type="Proteomes" id="UP001194580"/>
    </source>
</evidence>
<feature type="domain" description="MD-2-related lipid-recognition" evidence="3">
    <location>
        <begin position="27"/>
        <end position="151"/>
    </location>
</feature>
<accession>A0AAD4H8S7</accession>
<evidence type="ECO:0000259" key="3">
    <source>
        <dbReference type="Pfam" id="PF02221"/>
    </source>
</evidence>
<dbReference type="Proteomes" id="UP001194580">
    <property type="component" value="Unassembled WGS sequence"/>
</dbReference>
<keyword evidence="5" id="KW-1185">Reference proteome</keyword>
<organism evidence="4 5">
    <name type="scientific">Linnemannia exigua</name>
    <dbReference type="NCBI Taxonomy" id="604196"/>
    <lineage>
        <taxon>Eukaryota</taxon>
        <taxon>Fungi</taxon>
        <taxon>Fungi incertae sedis</taxon>
        <taxon>Mucoromycota</taxon>
        <taxon>Mortierellomycotina</taxon>
        <taxon>Mortierellomycetes</taxon>
        <taxon>Mortierellales</taxon>
        <taxon>Mortierellaceae</taxon>
        <taxon>Linnemannia</taxon>
    </lineage>
</organism>
<comment type="caution">
    <text evidence="4">The sequence shown here is derived from an EMBL/GenBank/DDBJ whole genome shotgun (WGS) entry which is preliminary data.</text>
</comment>
<keyword evidence="2" id="KW-0732">Signal</keyword>
<dbReference type="EMBL" id="JAAAIL010000233">
    <property type="protein sequence ID" value="KAG0277948.1"/>
    <property type="molecule type" value="Genomic_DNA"/>
</dbReference>
<reference evidence="4" key="1">
    <citation type="journal article" date="2020" name="Fungal Divers.">
        <title>Resolving the Mortierellaceae phylogeny through synthesis of multi-gene phylogenetics and phylogenomics.</title>
        <authorList>
            <person name="Vandepol N."/>
            <person name="Liber J."/>
            <person name="Desiro A."/>
            <person name="Na H."/>
            <person name="Kennedy M."/>
            <person name="Barry K."/>
            <person name="Grigoriev I.V."/>
            <person name="Miller A.N."/>
            <person name="O'Donnell K."/>
            <person name="Stajich J.E."/>
            <person name="Bonito G."/>
        </authorList>
    </citation>
    <scope>NUCLEOTIDE SEQUENCE</scope>
    <source>
        <strain evidence="4">NRRL 28262</strain>
    </source>
</reference>
<evidence type="ECO:0000256" key="1">
    <source>
        <dbReference type="ARBA" id="ARBA00016056"/>
    </source>
</evidence>
<proteinExistence type="predicted"/>
<dbReference type="Pfam" id="PF02221">
    <property type="entry name" value="E1_DerP2_DerF2"/>
    <property type="match status" value="1"/>
</dbReference>
<evidence type="ECO:0000256" key="2">
    <source>
        <dbReference type="SAM" id="SignalP"/>
    </source>
</evidence>
<evidence type="ECO:0000313" key="4">
    <source>
        <dbReference type="EMBL" id="KAG0277948.1"/>
    </source>
</evidence>